<evidence type="ECO:0000313" key="2">
    <source>
        <dbReference type="EMBL" id="QDU89151.1"/>
    </source>
</evidence>
<name>A0A518DCD8_9BACT</name>
<organism evidence="2 3">
    <name type="scientific">Pirellulimonas nuda</name>
    <dbReference type="NCBI Taxonomy" id="2528009"/>
    <lineage>
        <taxon>Bacteria</taxon>
        <taxon>Pseudomonadati</taxon>
        <taxon>Planctomycetota</taxon>
        <taxon>Planctomycetia</taxon>
        <taxon>Pirellulales</taxon>
        <taxon>Lacipirellulaceae</taxon>
        <taxon>Pirellulimonas</taxon>
    </lineage>
</organism>
<sequence length="982" mass="101035" precursor="true">MLSETSFRNLLAACCVAWLLPVGAASAVDLQAFEFSDANGTELNTAANSVNPGNNWTTSLVLDNPAFSPSTVEAGSYRLVKETPGLATAHLQIANVASGSLYLVARMAGWAFRESDPPGAAEEVRFAFLNDDTGISGATITAEAVIRRNAAGTIELAGRALGIGGTTIAEVAPLATDQTAPFTLVLEANLDNDTYKVFYKNGTSPSQFLGLGAIAPTRDANSVRFAANNFFGDGNFAPVLFEEQVLVDRIAVSTTNPLSDFLTATVNRDTGALTLVNNTGVALPNLLSYSIESSAGSLNAAGWKTVAGNYDVNGNKTVDVDGAWSVQTATASTLAEGALDANGGALSVGQSVVLNLASGVWLKSPFEDLTLKLNFAGGVTRSADVSFTGNSGNRFVVGDLNFDGQVTAADWTTLITNAETSLAGLTLAQAYRRGDLDGDGVNSIFDVGLFQTAYDAANGPGAFAVMAASVPEPSGVLAALLAVAAGCVLRLPRRASAWACLALLLAAPTPGRAAILDDFPFTDANGARLGEVENVANPAHVWLEETSVMTESFVNGGVLRVQKANDDFARNILDINNITSGKAWLVAQFAGWSFSSLVGPAEFDDTQLEEIRLNFLDNDTGLTNASSTVTAQAMISRTPTGGLELTGSALGGGTPIAATPLSLTQSQAFQLVLELDNDANTYTLYTKNGAAPFASAGTGNISSARNGNSVRFGVNNNFGGTGEFLDVDRIYITDVSPIVDAVDPLTLRVNTTTGAVSIVNASSVPYAFDSYRIESASGSLRVGDAFWSSLSDRAVDAVDGPDAGSTLGDGVGETWDEAGGSGPGVLAESFLLGSTSLAPTQSLALGSPVTPGGTPLIDFQFRRADTGAVISGLVEFVTGGLTGDYNGDGAVNAADYTVWRDTLNQSVPAGTGADGDSNGVVGPADYTVWKNSFGLGAAVAAVEGSPVPEPAAVLLLLVAAGFPAASRAWRPRGRVATAAPFE</sequence>
<feature type="signal peptide" evidence="1">
    <location>
        <begin position="1"/>
        <end position="27"/>
    </location>
</feature>
<dbReference type="EMBL" id="CP036291">
    <property type="protein sequence ID" value="QDU89151.1"/>
    <property type="molecule type" value="Genomic_DNA"/>
</dbReference>
<reference evidence="2 3" key="1">
    <citation type="submission" date="2019-02" db="EMBL/GenBank/DDBJ databases">
        <title>Deep-cultivation of Planctomycetes and their phenomic and genomic characterization uncovers novel biology.</title>
        <authorList>
            <person name="Wiegand S."/>
            <person name="Jogler M."/>
            <person name="Boedeker C."/>
            <person name="Pinto D."/>
            <person name="Vollmers J."/>
            <person name="Rivas-Marin E."/>
            <person name="Kohn T."/>
            <person name="Peeters S.H."/>
            <person name="Heuer A."/>
            <person name="Rast P."/>
            <person name="Oberbeckmann S."/>
            <person name="Bunk B."/>
            <person name="Jeske O."/>
            <person name="Meyerdierks A."/>
            <person name="Storesund J.E."/>
            <person name="Kallscheuer N."/>
            <person name="Luecker S."/>
            <person name="Lage O.M."/>
            <person name="Pohl T."/>
            <person name="Merkel B.J."/>
            <person name="Hornburger P."/>
            <person name="Mueller R.-W."/>
            <person name="Bruemmer F."/>
            <person name="Labrenz M."/>
            <person name="Spormann A.M."/>
            <person name="Op den Camp H."/>
            <person name="Overmann J."/>
            <person name="Amann R."/>
            <person name="Jetten M.S.M."/>
            <person name="Mascher T."/>
            <person name="Medema M.H."/>
            <person name="Devos D.P."/>
            <person name="Kaster A.-K."/>
            <person name="Ovreas L."/>
            <person name="Rohde M."/>
            <person name="Galperin M.Y."/>
            <person name="Jogler C."/>
        </authorList>
    </citation>
    <scope>NUCLEOTIDE SEQUENCE [LARGE SCALE GENOMIC DNA]</scope>
    <source>
        <strain evidence="2 3">Pla175</strain>
    </source>
</reference>
<dbReference type="SUPFAM" id="SSF63446">
    <property type="entry name" value="Type I dockerin domain"/>
    <property type="match status" value="2"/>
</dbReference>
<dbReference type="OrthoDB" id="227994at2"/>
<dbReference type="GO" id="GO:0000272">
    <property type="term" value="P:polysaccharide catabolic process"/>
    <property type="evidence" value="ECO:0007669"/>
    <property type="project" value="InterPro"/>
</dbReference>
<dbReference type="Proteomes" id="UP000317429">
    <property type="component" value="Chromosome"/>
</dbReference>
<dbReference type="AlphaFoldDB" id="A0A518DCD8"/>
<keyword evidence="3" id="KW-1185">Reference proteome</keyword>
<evidence type="ECO:0000256" key="1">
    <source>
        <dbReference type="SAM" id="SignalP"/>
    </source>
</evidence>
<dbReference type="KEGG" id="pnd:Pla175_25380"/>
<accession>A0A518DCD8</accession>
<protein>
    <recommendedName>
        <fullName evidence="4">PEP-CTERM protein-sorting domain-containing protein</fullName>
    </recommendedName>
</protein>
<evidence type="ECO:0008006" key="4">
    <source>
        <dbReference type="Google" id="ProtNLM"/>
    </source>
</evidence>
<dbReference type="Gene3D" id="1.10.1330.10">
    <property type="entry name" value="Dockerin domain"/>
    <property type="match status" value="1"/>
</dbReference>
<dbReference type="RefSeq" id="WP_145285082.1">
    <property type="nucleotide sequence ID" value="NZ_CP036291.1"/>
</dbReference>
<proteinExistence type="predicted"/>
<feature type="chain" id="PRO_5021770420" description="PEP-CTERM protein-sorting domain-containing protein" evidence="1">
    <location>
        <begin position="28"/>
        <end position="982"/>
    </location>
</feature>
<gene>
    <name evidence="2" type="ORF">Pla175_25380</name>
</gene>
<evidence type="ECO:0000313" key="3">
    <source>
        <dbReference type="Proteomes" id="UP000317429"/>
    </source>
</evidence>
<keyword evidence="1" id="KW-0732">Signal</keyword>
<dbReference type="InterPro" id="IPR036439">
    <property type="entry name" value="Dockerin_dom_sf"/>
</dbReference>